<dbReference type="RefSeq" id="WP_224286320.1">
    <property type="nucleotide sequence ID" value="NZ_JAHSST010000012.1"/>
</dbReference>
<comment type="caution">
    <text evidence="2">The sequence shown here is derived from an EMBL/GenBank/DDBJ whole genome shotgun (WGS) entry which is preliminary data.</text>
</comment>
<evidence type="ECO:0000256" key="1">
    <source>
        <dbReference type="SAM" id="SignalP"/>
    </source>
</evidence>
<organism evidence="2 3">
    <name type="scientific">Streptomyces olivaceus</name>
    <dbReference type="NCBI Taxonomy" id="47716"/>
    <lineage>
        <taxon>Bacteria</taxon>
        <taxon>Bacillati</taxon>
        <taxon>Actinomycetota</taxon>
        <taxon>Actinomycetes</taxon>
        <taxon>Kitasatosporales</taxon>
        <taxon>Streptomycetaceae</taxon>
        <taxon>Streptomyces</taxon>
    </lineage>
</organism>
<dbReference type="EMBL" id="JAHSTP010000004">
    <property type="protein sequence ID" value="MBZ6151977.1"/>
    <property type="molecule type" value="Genomic_DNA"/>
</dbReference>
<proteinExistence type="predicted"/>
<evidence type="ECO:0000313" key="2">
    <source>
        <dbReference type="EMBL" id="MBZ6151977.1"/>
    </source>
</evidence>
<sequence>MRSTGMIRAKHVMTTLAAVPAAFLLTMAPAHAAGHSTVVYTSEGGSTYGGKALFWGGYDWEAFEVCDTKSDGMAARAYWSWKGGSVTLIDANGSTAFCDKDPQHIARKNVPENAYVDIKVCRVKGGKDRDCTTSVGRA</sequence>
<gene>
    <name evidence="2" type="ORF">KVH32_12485</name>
</gene>
<protein>
    <submittedName>
        <fullName evidence="2">Uncharacterized protein</fullName>
    </submittedName>
</protein>
<name>A0ABS7W382_STROV</name>
<feature type="signal peptide" evidence="1">
    <location>
        <begin position="1"/>
        <end position="32"/>
    </location>
</feature>
<accession>A0ABS7W382</accession>
<keyword evidence="1" id="KW-0732">Signal</keyword>
<feature type="chain" id="PRO_5046779511" evidence="1">
    <location>
        <begin position="33"/>
        <end position="138"/>
    </location>
</feature>
<evidence type="ECO:0000313" key="3">
    <source>
        <dbReference type="Proteomes" id="UP000758701"/>
    </source>
</evidence>
<keyword evidence="3" id="KW-1185">Reference proteome</keyword>
<dbReference type="Proteomes" id="UP000758701">
    <property type="component" value="Unassembled WGS sequence"/>
</dbReference>
<reference evidence="2 3" key="1">
    <citation type="submission" date="2021-06" db="EMBL/GenBank/DDBJ databases">
        <title>Ecological speciation of a Streptomyces species isolated from different habitats and geographic origins.</title>
        <authorList>
            <person name="Wang J."/>
        </authorList>
    </citation>
    <scope>NUCLEOTIDE SEQUENCE [LARGE SCALE GENOMIC DNA]</scope>
    <source>
        <strain evidence="2 3">FXJ8.012</strain>
    </source>
</reference>